<comment type="subcellular location">
    <subcellularLocation>
        <location evidence="1">Membrane</location>
        <topology evidence="1">Single-pass type II membrane protein</topology>
    </subcellularLocation>
</comment>
<dbReference type="PANTHER" id="PTHR12270">
    <property type="entry name" value="GLYCOSYLTRANSFERASE-RELATED"/>
    <property type="match status" value="1"/>
</dbReference>
<accession>A0A196SE66</accession>
<evidence type="ECO:0000256" key="3">
    <source>
        <dbReference type="ARBA" id="ARBA00022968"/>
    </source>
</evidence>
<comment type="caution">
    <text evidence="7">The sequence shown here is derived from an EMBL/GenBank/DDBJ whole genome shotgun (WGS) entry which is preliminary data.</text>
</comment>
<protein>
    <submittedName>
        <fullName evidence="7">Glycosyltransferase-like protein LARGE1</fullName>
    </submittedName>
</protein>
<dbReference type="InterPro" id="IPR051292">
    <property type="entry name" value="Xyl/GlcA_transferase"/>
</dbReference>
<sequence length="506" mass="59663">MLLSSAFYSHTRFEAFSATGMHCRSTGRKKQRKTKKRSDFCCVSPPNKKRNTLRMNCTLSPITVLLLVCMSTLLLRQYATATYYDSNSYHRDRNYRASHIVNNPSCLNARNPDLCYEESEDYSIVNSCYSRQPRQTKRRTRHNDPILRLYGRVIRNTSDISIVQPHIIKKFVGSALQKGVSDEDHSCHSYSITFASQTSTQRLFYLEYLLKRWPGPMSIAVFVHQHELRQTEKFIRRSHFPARLHLLLYIVDVKSEGDRVCRNNGKQSWCYAQSVYPINRLRNIAIADVATSHFILFDMDVWPSHDTYAALMDLPRHFYSNPYNVMIIPAFSIARSVLDPRRCSSFERCVRSVIEHYPENKTDLVTCIRRKRCARFKENISFHNYLPADWKTLPAASQYTRLRCLREPILEPYMLVRKWSGLPRFDERFFNYGYNKIQWFEHLRYAGYEFSVLSHGYCVDIPHSVSSFRTNYVGELAERVSPMENMYRRFLFEIRQSEDQSRLLLC</sequence>
<evidence type="ECO:0000256" key="5">
    <source>
        <dbReference type="ARBA" id="ARBA00023136"/>
    </source>
</evidence>
<dbReference type="Proteomes" id="UP000078348">
    <property type="component" value="Unassembled WGS sequence"/>
</dbReference>
<dbReference type="PANTHER" id="PTHR12270:SF52">
    <property type="entry name" value="GLYCOSYLTRANSFERASE-LIKE PROTEIN GNT13-RELATED"/>
    <property type="match status" value="1"/>
</dbReference>
<keyword evidence="2" id="KW-0812">Transmembrane</keyword>
<dbReference type="OrthoDB" id="205012at2759"/>
<evidence type="ECO:0000313" key="7">
    <source>
        <dbReference type="EMBL" id="OAO14606.1"/>
    </source>
</evidence>
<name>A0A196SE66_BLAHN</name>
<dbReference type="AlphaFoldDB" id="A0A196SE66"/>
<keyword evidence="6" id="KW-0325">Glycoprotein</keyword>
<dbReference type="GO" id="GO:0015020">
    <property type="term" value="F:glucuronosyltransferase activity"/>
    <property type="evidence" value="ECO:0007669"/>
    <property type="project" value="TreeGrafter"/>
</dbReference>
<keyword evidence="7" id="KW-0808">Transferase</keyword>
<keyword evidence="4" id="KW-1133">Transmembrane helix</keyword>
<keyword evidence="5" id="KW-0472">Membrane</keyword>
<evidence type="ECO:0000256" key="1">
    <source>
        <dbReference type="ARBA" id="ARBA00004606"/>
    </source>
</evidence>
<gene>
    <name evidence="7" type="ORF">AV274_3701</name>
</gene>
<reference evidence="7 8" key="1">
    <citation type="submission" date="2016-05" db="EMBL/GenBank/DDBJ databases">
        <title>Nuclear genome of Blastocystis sp. subtype 1 NandII.</title>
        <authorList>
            <person name="Gentekaki E."/>
            <person name="Curtis B."/>
            <person name="Stairs C."/>
            <person name="Eme L."/>
            <person name="Herman E."/>
            <person name="Klimes V."/>
            <person name="Arias M.C."/>
            <person name="Elias M."/>
            <person name="Hilliou F."/>
            <person name="Klute M."/>
            <person name="Malik S.-B."/>
            <person name="Pightling A."/>
            <person name="Rachubinski R."/>
            <person name="Salas D."/>
            <person name="Schlacht A."/>
            <person name="Suga H."/>
            <person name="Archibald J."/>
            <person name="Ball S.G."/>
            <person name="Clark G."/>
            <person name="Dacks J."/>
            <person name="Van Der Giezen M."/>
            <person name="Tsaousis A."/>
            <person name="Roger A."/>
        </authorList>
    </citation>
    <scope>NUCLEOTIDE SEQUENCE [LARGE SCALE GENOMIC DNA]</scope>
    <source>
        <strain evidence="8">ATCC 50177 / NandII</strain>
    </source>
</reference>
<dbReference type="Pfam" id="PF13896">
    <property type="entry name" value="Glyco_transf_49"/>
    <property type="match status" value="1"/>
</dbReference>
<evidence type="ECO:0000313" key="8">
    <source>
        <dbReference type="Proteomes" id="UP000078348"/>
    </source>
</evidence>
<proteinExistence type="predicted"/>
<evidence type="ECO:0000256" key="4">
    <source>
        <dbReference type="ARBA" id="ARBA00022989"/>
    </source>
</evidence>
<evidence type="ECO:0000256" key="2">
    <source>
        <dbReference type="ARBA" id="ARBA00022692"/>
    </source>
</evidence>
<evidence type="ECO:0000256" key="6">
    <source>
        <dbReference type="ARBA" id="ARBA00023180"/>
    </source>
</evidence>
<dbReference type="GO" id="GO:0042285">
    <property type="term" value="F:xylosyltransferase activity"/>
    <property type="evidence" value="ECO:0007669"/>
    <property type="project" value="TreeGrafter"/>
</dbReference>
<organism evidence="7 8">
    <name type="scientific">Blastocystis sp. subtype 1 (strain ATCC 50177 / NandII)</name>
    <dbReference type="NCBI Taxonomy" id="478820"/>
    <lineage>
        <taxon>Eukaryota</taxon>
        <taxon>Sar</taxon>
        <taxon>Stramenopiles</taxon>
        <taxon>Bigyra</taxon>
        <taxon>Opalozoa</taxon>
        <taxon>Opalinata</taxon>
        <taxon>Blastocystidae</taxon>
        <taxon>Blastocystis</taxon>
    </lineage>
</organism>
<dbReference type="GO" id="GO:0035269">
    <property type="term" value="P:protein O-linked glycosylation via mannose"/>
    <property type="evidence" value="ECO:0007669"/>
    <property type="project" value="TreeGrafter"/>
</dbReference>
<dbReference type="GO" id="GO:0016020">
    <property type="term" value="C:membrane"/>
    <property type="evidence" value="ECO:0007669"/>
    <property type="project" value="UniProtKB-SubCell"/>
</dbReference>
<keyword evidence="8" id="KW-1185">Reference proteome</keyword>
<dbReference type="EMBL" id="LXWW01000229">
    <property type="protein sequence ID" value="OAO14606.1"/>
    <property type="molecule type" value="Genomic_DNA"/>
</dbReference>
<keyword evidence="3" id="KW-0735">Signal-anchor</keyword>